<keyword evidence="2" id="KW-1185">Reference proteome</keyword>
<accession>A0A0V1APX0</accession>
<evidence type="ECO:0000313" key="2">
    <source>
        <dbReference type="Proteomes" id="UP000054653"/>
    </source>
</evidence>
<proteinExistence type="predicted"/>
<organism evidence="1 2">
    <name type="scientific">Trichinella britovi</name>
    <name type="common">Parasitic roundworm</name>
    <dbReference type="NCBI Taxonomy" id="45882"/>
    <lineage>
        <taxon>Eukaryota</taxon>
        <taxon>Metazoa</taxon>
        <taxon>Ecdysozoa</taxon>
        <taxon>Nematoda</taxon>
        <taxon>Enoplea</taxon>
        <taxon>Dorylaimia</taxon>
        <taxon>Trichinellida</taxon>
        <taxon>Trichinellidae</taxon>
        <taxon>Trichinella</taxon>
    </lineage>
</organism>
<comment type="caution">
    <text evidence="1">The sequence shown here is derived from an EMBL/GenBank/DDBJ whole genome shotgun (WGS) entry which is preliminary data.</text>
</comment>
<sequence length="62" mass="7150">MIYPHEHMKGKQVLVSGWDNLKGPISAPAASHQPRWQKSIYHWSANDTSKIEHWILSLFAQP</sequence>
<gene>
    <name evidence="1" type="ORF">T03_12933</name>
</gene>
<dbReference type="AlphaFoldDB" id="A0A0V1APX0"/>
<reference evidence="1 2" key="1">
    <citation type="submission" date="2015-01" db="EMBL/GenBank/DDBJ databases">
        <title>Evolution of Trichinella species and genotypes.</title>
        <authorList>
            <person name="Korhonen P.K."/>
            <person name="Edoardo P."/>
            <person name="Giuseppe L.R."/>
            <person name="Gasser R.B."/>
        </authorList>
    </citation>
    <scope>NUCLEOTIDE SEQUENCE [LARGE SCALE GENOMIC DNA]</scope>
    <source>
        <strain evidence="1">ISS120</strain>
    </source>
</reference>
<dbReference type="Proteomes" id="UP000054653">
    <property type="component" value="Unassembled WGS sequence"/>
</dbReference>
<name>A0A0V1APX0_TRIBR</name>
<evidence type="ECO:0000313" key="1">
    <source>
        <dbReference type="EMBL" id="KRY26850.1"/>
    </source>
</evidence>
<dbReference type="EMBL" id="JYDI01001694">
    <property type="protein sequence ID" value="KRY26850.1"/>
    <property type="molecule type" value="Genomic_DNA"/>
</dbReference>
<protein>
    <submittedName>
        <fullName evidence="1">Uncharacterized protein</fullName>
    </submittedName>
</protein>